<protein>
    <submittedName>
        <fullName evidence="2">Uncharacterized protein</fullName>
    </submittedName>
</protein>
<proteinExistence type="predicted"/>
<reference evidence="3" key="1">
    <citation type="journal article" date="2019" name="Int. J. Syst. Evol. Microbiol.">
        <title>The Global Catalogue of Microorganisms (GCM) 10K type strain sequencing project: providing services to taxonomists for standard genome sequencing and annotation.</title>
        <authorList>
            <consortium name="The Broad Institute Genomics Platform"/>
            <consortium name="The Broad Institute Genome Sequencing Center for Infectious Disease"/>
            <person name="Wu L."/>
            <person name="Ma J."/>
        </authorList>
    </citation>
    <scope>NUCLEOTIDE SEQUENCE [LARGE SCALE GENOMIC DNA]</scope>
    <source>
        <strain evidence="3">JCM 6921</strain>
    </source>
</reference>
<dbReference type="EMBL" id="BAAATJ010000009">
    <property type="protein sequence ID" value="GAA2397655.1"/>
    <property type="molecule type" value="Genomic_DNA"/>
</dbReference>
<name>A0ABP5VAD3_9ACTN</name>
<evidence type="ECO:0000313" key="2">
    <source>
        <dbReference type="EMBL" id="GAA2397655.1"/>
    </source>
</evidence>
<dbReference type="Proteomes" id="UP001500058">
    <property type="component" value="Unassembled WGS sequence"/>
</dbReference>
<comment type="caution">
    <text evidence="2">The sequence shown here is derived from an EMBL/GenBank/DDBJ whole genome shotgun (WGS) entry which is preliminary data.</text>
</comment>
<keyword evidence="3" id="KW-1185">Reference proteome</keyword>
<evidence type="ECO:0000256" key="1">
    <source>
        <dbReference type="SAM" id="MobiDB-lite"/>
    </source>
</evidence>
<evidence type="ECO:0000313" key="3">
    <source>
        <dbReference type="Proteomes" id="UP001500058"/>
    </source>
</evidence>
<gene>
    <name evidence="2" type="ORF">GCM10010420_24630</name>
</gene>
<feature type="region of interest" description="Disordered" evidence="1">
    <location>
        <begin position="53"/>
        <end position="73"/>
    </location>
</feature>
<sequence length="73" mass="7876">MKNVWEGDGLAVTCLSTARRLSYGLSRKNAVPRPRATAGGAEPVIPLIRSGRALAHVPHRSDSRPPHTPRGVR</sequence>
<organism evidence="2 3">
    <name type="scientific">Streptomyces glaucosporus</name>
    <dbReference type="NCBI Taxonomy" id="284044"/>
    <lineage>
        <taxon>Bacteria</taxon>
        <taxon>Bacillati</taxon>
        <taxon>Actinomycetota</taxon>
        <taxon>Actinomycetes</taxon>
        <taxon>Kitasatosporales</taxon>
        <taxon>Streptomycetaceae</taxon>
        <taxon>Streptomyces</taxon>
    </lineage>
</organism>
<accession>A0ABP5VAD3</accession>